<name>A0A8K0KR29_LADFU</name>
<dbReference type="PANTHER" id="PTHR46060:SF1">
    <property type="entry name" value="MARINER MOS1 TRANSPOSASE-LIKE PROTEIN"/>
    <property type="match status" value="1"/>
</dbReference>
<keyword evidence="2" id="KW-1185">Reference proteome</keyword>
<dbReference type="GO" id="GO:0003676">
    <property type="term" value="F:nucleic acid binding"/>
    <property type="evidence" value="ECO:0007669"/>
    <property type="project" value="InterPro"/>
</dbReference>
<proteinExistence type="predicted"/>
<reference evidence="1" key="2">
    <citation type="submission" date="2017-10" db="EMBL/GenBank/DDBJ databases">
        <title>Ladona fulva Genome sequencing and assembly.</title>
        <authorList>
            <person name="Murali S."/>
            <person name="Richards S."/>
            <person name="Bandaranaike D."/>
            <person name="Bellair M."/>
            <person name="Blankenburg K."/>
            <person name="Chao H."/>
            <person name="Dinh H."/>
            <person name="Doddapaneni H."/>
            <person name="Dugan-Rocha S."/>
            <person name="Elkadiri S."/>
            <person name="Gnanaolivu R."/>
            <person name="Hernandez B."/>
            <person name="Skinner E."/>
            <person name="Javaid M."/>
            <person name="Lee S."/>
            <person name="Li M."/>
            <person name="Ming W."/>
            <person name="Munidasa M."/>
            <person name="Muniz J."/>
            <person name="Nguyen L."/>
            <person name="Hughes D."/>
            <person name="Osuji N."/>
            <person name="Pu L.-L."/>
            <person name="Puazo M."/>
            <person name="Qu C."/>
            <person name="Quiroz J."/>
            <person name="Raj R."/>
            <person name="Weissenberger G."/>
            <person name="Xin Y."/>
            <person name="Zou X."/>
            <person name="Han Y."/>
            <person name="Worley K."/>
            <person name="Muzny D."/>
            <person name="Gibbs R."/>
        </authorList>
    </citation>
    <scope>NUCLEOTIDE SEQUENCE</scope>
    <source>
        <strain evidence="1">Sampled in the wild</strain>
    </source>
</reference>
<dbReference type="PANTHER" id="PTHR46060">
    <property type="entry name" value="MARINER MOS1 TRANSPOSASE-LIKE PROTEIN"/>
    <property type="match status" value="1"/>
</dbReference>
<protein>
    <recommendedName>
        <fullName evidence="3">Transposase</fullName>
    </recommendedName>
</protein>
<sequence length="167" mass="19362">MTTKIVLRISYGNTQGIISESFALQKLLARWVPSLLASEQVLMKLQARFYDKWKTNLSCIVAWNETWVHHCMPKLNQARVLHCCLTFNAAYCFDLFCKVELAYHQRRDHCKRDVILLHDNACPHIIAVTRAKLYEMNWTALDHLHYSPDLSPCDFHLFGLLKEALGG</sequence>
<evidence type="ECO:0008006" key="3">
    <source>
        <dbReference type="Google" id="ProtNLM"/>
    </source>
</evidence>
<accession>A0A8K0KR29</accession>
<dbReference type="AlphaFoldDB" id="A0A8K0KR29"/>
<dbReference type="InterPro" id="IPR052709">
    <property type="entry name" value="Transposase-MT_Hybrid"/>
</dbReference>
<dbReference type="InterPro" id="IPR036397">
    <property type="entry name" value="RNaseH_sf"/>
</dbReference>
<dbReference type="OrthoDB" id="10017160at2759"/>
<gene>
    <name evidence="1" type="ORF">J437_LFUL018528</name>
</gene>
<comment type="caution">
    <text evidence="1">The sequence shown here is derived from an EMBL/GenBank/DDBJ whole genome shotgun (WGS) entry which is preliminary data.</text>
</comment>
<organism evidence="1 2">
    <name type="scientific">Ladona fulva</name>
    <name type="common">Scarce chaser dragonfly</name>
    <name type="synonym">Libellula fulva</name>
    <dbReference type="NCBI Taxonomy" id="123851"/>
    <lineage>
        <taxon>Eukaryota</taxon>
        <taxon>Metazoa</taxon>
        <taxon>Ecdysozoa</taxon>
        <taxon>Arthropoda</taxon>
        <taxon>Hexapoda</taxon>
        <taxon>Insecta</taxon>
        <taxon>Pterygota</taxon>
        <taxon>Palaeoptera</taxon>
        <taxon>Odonata</taxon>
        <taxon>Epiprocta</taxon>
        <taxon>Anisoptera</taxon>
        <taxon>Libelluloidea</taxon>
        <taxon>Libellulidae</taxon>
        <taxon>Ladona</taxon>
    </lineage>
</organism>
<dbReference type="Proteomes" id="UP000792457">
    <property type="component" value="Unassembled WGS sequence"/>
</dbReference>
<dbReference type="EMBL" id="KZ309581">
    <property type="protein sequence ID" value="KAG8239292.1"/>
    <property type="molecule type" value="Genomic_DNA"/>
</dbReference>
<dbReference type="Gene3D" id="3.30.420.10">
    <property type="entry name" value="Ribonuclease H-like superfamily/Ribonuclease H"/>
    <property type="match status" value="1"/>
</dbReference>
<evidence type="ECO:0000313" key="2">
    <source>
        <dbReference type="Proteomes" id="UP000792457"/>
    </source>
</evidence>
<evidence type="ECO:0000313" key="1">
    <source>
        <dbReference type="EMBL" id="KAG8239292.1"/>
    </source>
</evidence>
<reference evidence="1" key="1">
    <citation type="submission" date="2013-04" db="EMBL/GenBank/DDBJ databases">
        <authorList>
            <person name="Qu J."/>
            <person name="Murali S.C."/>
            <person name="Bandaranaike D."/>
            <person name="Bellair M."/>
            <person name="Blankenburg K."/>
            <person name="Chao H."/>
            <person name="Dinh H."/>
            <person name="Doddapaneni H."/>
            <person name="Downs B."/>
            <person name="Dugan-Rocha S."/>
            <person name="Elkadiri S."/>
            <person name="Gnanaolivu R.D."/>
            <person name="Hernandez B."/>
            <person name="Javaid M."/>
            <person name="Jayaseelan J.C."/>
            <person name="Lee S."/>
            <person name="Li M."/>
            <person name="Ming W."/>
            <person name="Munidasa M."/>
            <person name="Muniz J."/>
            <person name="Nguyen L."/>
            <person name="Ongeri F."/>
            <person name="Osuji N."/>
            <person name="Pu L.-L."/>
            <person name="Puazo M."/>
            <person name="Qu C."/>
            <person name="Quiroz J."/>
            <person name="Raj R."/>
            <person name="Weissenberger G."/>
            <person name="Xin Y."/>
            <person name="Zou X."/>
            <person name="Han Y."/>
            <person name="Richards S."/>
            <person name="Worley K."/>
            <person name="Muzny D."/>
            <person name="Gibbs R."/>
        </authorList>
    </citation>
    <scope>NUCLEOTIDE SEQUENCE</scope>
    <source>
        <strain evidence="1">Sampled in the wild</strain>
    </source>
</reference>